<dbReference type="EMBL" id="BNCO01000025">
    <property type="protein sequence ID" value="GIL56850.1"/>
    <property type="molecule type" value="Genomic_DNA"/>
</dbReference>
<sequence>MVMSGPRLEFLGVETIAPSNKSSSRGCVNVHGAQAPLPRPHEILSPLGSPLPIGTLHLSPSAFRPWVLLCPGHNLLPSPSPPPRSLLSTSYHLSSMISEDMRIKKTYPQSQVGSNLPHMKKLPAITRWTSLTHPAGNQPATTGSPLSVLWAEMLVIVVKYAADAAAHHLVRQTGIHESNVTTSVNCAIVDFGGFWSHHQYCSIIRCSNNSITRSSSAPTRPAGCPPAPGDGL</sequence>
<evidence type="ECO:0000313" key="2">
    <source>
        <dbReference type="Proteomes" id="UP000747399"/>
    </source>
</evidence>
<protein>
    <submittedName>
        <fullName evidence="1">Uncharacterized protein</fullName>
    </submittedName>
</protein>
<proteinExistence type="predicted"/>
<comment type="caution">
    <text evidence="1">The sequence shown here is derived from an EMBL/GenBank/DDBJ whole genome shotgun (WGS) entry which is preliminary data.</text>
</comment>
<organism evidence="1 2">
    <name type="scientific">Volvox africanus</name>
    <dbReference type="NCBI Taxonomy" id="51714"/>
    <lineage>
        <taxon>Eukaryota</taxon>
        <taxon>Viridiplantae</taxon>
        <taxon>Chlorophyta</taxon>
        <taxon>core chlorophytes</taxon>
        <taxon>Chlorophyceae</taxon>
        <taxon>CS clade</taxon>
        <taxon>Chlamydomonadales</taxon>
        <taxon>Volvocaceae</taxon>
        <taxon>Volvox</taxon>
    </lineage>
</organism>
<keyword evidence="2" id="KW-1185">Reference proteome</keyword>
<dbReference type="Proteomes" id="UP000747399">
    <property type="component" value="Unassembled WGS sequence"/>
</dbReference>
<name>A0A8J4BAD9_9CHLO</name>
<reference evidence="1" key="1">
    <citation type="journal article" date="2021" name="Proc. Natl. Acad. Sci. U.S.A.">
        <title>Three genomes in the algal genus Volvox reveal the fate of a haploid sex-determining region after a transition to homothallism.</title>
        <authorList>
            <person name="Yamamoto K."/>
            <person name="Hamaji T."/>
            <person name="Kawai-Toyooka H."/>
            <person name="Matsuzaki R."/>
            <person name="Takahashi F."/>
            <person name="Nishimura Y."/>
            <person name="Kawachi M."/>
            <person name="Noguchi H."/>
            <person name="Minakuchi Y."/>
            <person name="Umen J.G."/>
            <person name="Toyoda A."/>
            <person name="Nozaki H."/>
        </authorList>
    </citation>
    <scope>NUCLEOTIDE SEQUENCE</scope>
    <source>
        <strain evidence="1">NIES-3780</strain>
    </source>
</reference>
<accession>A0A8J4BAD9</accession>
<dbReference type="AlphaFoldDB" id="A0A8J4BAD9"/>
<gene>
    <name evidence="1" type="ORF">Vafri_12141</name>
</gene>
<evidence type="ECO:0000313" key="1">
    <source>
        <dbReference type="EMBL" id="GIL56850.1"/>
    </source>
</evidence>